<dbReference type="Pfam" id="PF02775">
    <property type="entry name" value="TPP_enzyme_C"/>
    <property type="match status" value="1"/>
</dbReference>
<dbReference type="Proteomes" id="UP000065807">
    <property type="component" value="Chromosome"/>
</dbReference>
<dbReference type="OrthoDB" id="9775140at2"/>
<dbReference type="GO" id="GO:0030976">
    <property type="term" value="F:thiamine pyrophosphate binding"/>
    <property type="evidence" value="ECO:0007669"/>
    <property type="project" value="InterPro"/>
</dbReference>
<dbReference type="PANTHER" id="PTHR48084:SF1">
    <property type="entry name" value="2-OXOGLUTARATE SYNTHASE SUBUNIT KORB"/>
    <property type="match status" value="1"/>
</dbReference>
<evidence type="ECO:0000256" key="1">
    <source>
        <dbReference type="ARBA" id="ARBA00023002"/>
    </source>
</evidence>
<proteinExistence type="predicted"/>
<evidence type="ECO:0000259" key="3">
    <source>
        <dbReference type="Pfam" id="PF02775"/>
    </source>
</evidence>
<protein>
    <submittedName>
        <fullName evidence="4">2-oxoglutarate synthase</fullName>
    </submittedName>
</protein>
<dbReference type="PANTHER" id="PTHR48084">
    <property type="entry name" value="2-OXOGLUTARATE OXIDOREDUCTASE SUBUNIT KORB-RELATED"/>
    <property type="match status" value="1"/>
</dbReference>
<keyword evidence="5" id="KW-1185">Reference proteome</keyword>
<reference evidence="5" key="2">
    <citation type="journal article" date="2016" name="Int. J. Syst. Evol. Microbiol.">
        <title>Complete genome sequence and cell structure of Limnochorda pilosa, a Gram-negative spore-former within the phylum Firmicutes.</title>
        <authorList>
            <person name="Watanabe M."/>
            <person name="Kojima H."/>
            <person name="Fukui M."/>
        </authorList>
    </citation>
    <scope>NUCLEOTIDE SEQUENCE [LARGE SCALE GENOMIC DNA]</scope>
    <source>
        <strain evidence="5">HC45</strain>
    </source>
</reference>
<dbReference type="Gene3D" id="3.40.50.970">
    <property type="match status" value="1"/>
</dbReference>
<evidence type="ECO:0000313" key="5">
    <source>
        <dbReference type="Proteomes" id="UP000065807"/>
    </source>
</evidence>
<dbReference type="GO" id="GO:0045333">
    <property type="term" value="P:cellular respiration"/>
    <property type="evidence" value="ECO:0007669"/>
    <property type="project" value="UniProtKB-ARBA"/>
</dbReference>
<dbReference type="EMBL" id="AP014924">
    <property type="protein sequence ID" value="BAS29150.1"/>
    <property type="molecule type" value="Genomic_DNA"/>
</dbReference>
<feature type="region of interest" description="Disordered" evidence="2">
    <location>
        <begin position="135"/>
        <end position="155"/>
    </location>
</feature>
<dbReference type="RefSeq" id="WP_068140538.1">
    <property type="nucleotide sequence ID" value="NZ_AP014924.1"/>
</dbReference>
<dbReference type="SUPFAM" id="SSF52518">
    <property type="entry name" value="Thiamin diphosphate-binding fold (THDP-binding)"/>
    <property type="match status" value="1"/>
</dbReference>
<evidence type="ECO:0000313" key="4">
    <source>
        <dbReference type="EMBL" id="BAS29150.1"/>
    </source>
</evidence>
<evidence type="ECO:0000256" key="2">
    <source>
        <dbReference type="SAM" id="MobiDB-lite"/>
    </source>
</evidence>
<dbReference type="InterPro" id="IPR029061">
    <property type="entry name" value="THDP-binding"/>
</dbReference>
<gene>
    <name evidence="4" type="ORF">LIP_3338</name>
</gene>
<name>A0A0K2SPW5_LIMPI</name>
<dbReference type="STRING" id="1555112.LIP_3338"/>
<feature type="region of interest" description="Disordered" evidence="2">
    <location>
        <begin position="351"/>
        <end position="371"/>
    </location>
</feature>
<dbReference type="GO" id="GO:0016625">
    <property type="term" value="F:oxidoreductase activity, acting on the aldehyde or oxo group of donors, iron-sulfur protein as acceptor"/>
    <property type="evidence" value="ECO:0007669"/>
    <property type="project" value="UniProtKB-ARBA"/>
</dbReference>
<accession>A0A0K2SPW5</accession>
<dbReference type="InterPro" id="IPR011766">
    <property type="entry name" value="TPP_enzyme_TPP-bd"/>
</dbReference>
<dbReference type="KEGG" id="lpil:LIP_3338"/>
<dbReference type="Gene3D" id="3.40.920.10">
    <property type="entry name" value="Pyruvate-ferredoxin oxidoreductase, PFOR, domain III"/>
    <property type="match status" value="1"/>
</dbReference>
<dbReference type="InterPro" id="IPR002869">
    <property type="entry name" value="Pyrv_flavodox_OxRed_cen"/>
</dbReference>
<feature type="compositionally biased region" description="Basic and acidic residues" evidence="2">
    <location>
        <begin position="266"/>
        <end position="277"/>
    </location>
</feature>
<sequence length="489" mass="50772">MSLQAGAPVAPETYLERSRLPFPFCPGCGHGRILEALDGALKALGPDPTRVAVVTDIGCVGLADPYLATHTFHGLHGRALTYATGLKLADPGLLVVVLMGDGGAGIGGNHILHAARRDVDLTLLVFDNFNFGMTGGQHSPTTPPGSLTATTPAGSREHPMDLCATVLANGARFAARTTAYDPELVPILADALRHPGFALVDVWELCTAYFARTNRVDARALGARMEALGMASGRMGPSVPEPRPAGPGGATAQGPPPAAATAVATRRGDGPRSDVRHLGLTGRAAEPSFRSVEAGPAVVVVAGAAGQRIRSSAALLAEAATASGLWARQEDDYPVTVQSGHSISAVELRPDPAPAQATDGEPLAAGPPVEGPPVSSRSAVYLLLLAPEALRQRPWAWMEGAGDLWVYGEPGLLDRVPPEVTGHRRPLQVGRMRGRARRQVGLAALAALVHEHPLVPMEALEAVARALKPQERAEEAQEALAAGPGLLDP</sequence>
<feature type="region of interest" description="Disordered" evidence="2">
    <location>
        <begin position="232"/>
        <end position="277"/>
    </location>
</feature>
<dbReference type="InterPro" id="IPR051457">
    <property type="entry name" value="2-oxoacid:Fd_oxidoreductase"/>
</dbReference>
<keyword evidence="1" id="KW-0560">Oxidoreductase</keyword>
<dbReference type="AlphaFoldDB" id="A0A0K2SPW5"/>
<feature type="compositionally biased region" description="Polar residues" evidence="2">
    <location>
        <begin position="136"/>
        <end position="153"/>
    </location>
</feature>
<organism evidence="4 5">
    <name type="scientific">Limnochorda pilosa</name>
    <dbReference type="NCBI Taxonomy" id="1555112"/>
    <lineage>
        <taxon>Bacteria</taxon>
        <taxon>Bacillati</taxon>
        <taxon>Bacillota</taxon>
        <taxon>Limnochordia</taxon>
        <taxon>Limnochordales</taxon>
        <taxon>Limnochordaceae</taxon>
        <taxon>Limnochorda</taxon>
    </lineage>
</organism>
<feature type="domain" description="Thiamine pyrophosphate enzyme TPP-binding" evidence="3">
    <location>
        <begin position="56"/>
        <end position="202"/>
    </location>
</feature>
<reference evidence="5" key="1">
    <citation type="submission" date="2015-07" db="EMBL/GenBank/DDBJ databases">
        <title>Complete genome sequence and phylogenetic analysis of Limnochorda pilosa.</title>
        <authorList>
            <person name="Watanabe M."/>
            <person name="Kojima H."/>
            <person name="Fukui M."/>
        </authorList>
    </citation>
    <scope>NUCLEOTIDE SEQUENCE [LARGE SCALE GENOMIC DNA]</scope>
    <source>
        <strain evidence="5">HC45</strain>
    </source>
</reference>